<feature type="region of interest" description="Disordered" evidence="1">
    <location>
        <begin position="30"/>
        <end position="51"/>
    </location>
</feature>
<evidence type="ECO:0000313" key="3">
    <source>
        <dbReference type="WBParaSite" id="nRc.2.0.1.t21500-RA"/>
    </source>
</evidence>
<dbReference type="WBParaSite" id="nRc.2.0.1.t21500-RA">
    <property type="protein sequence ID" value="nRc.2.0.1.t21500-RA"/>
    <property type="gene ID" value="nRc.2.0.1.g21500"/>
</dbReference>
<protein>
    <submittedName>
        <fullName evidence="3">Uncharacterized protein</fullName>
    </submittedName>
</protein>
<sequence length="65" mass="7315">MRCWKRLISIHIIEMTTSVALGDLKRRRNSDVKSHTDNHPRVASQATNKGSSGVIETLYPVNPVE</sequence>
<dbReference type="AlphaFoldDB" id="A0A915J5U1"/>
<proteinExistence type="predicted"/>
<evidence type="ECO:0000256" key="1">
    <source>
        <dbReference type="SAM" id="MobiDB-lite"/>
    </source>
</evidence>
<feature type="compositionally biased region" description="Basic and acidic residues" evidence="1">
    <location>
        <begin position="30"/>
        <end position="40"/>
    </location>
</feature>
<keyword evidence="2" id="KW-1185">Reference proteome</keyword>
<organism evidence="2 3">
    <name type="scientific">Romanomermis culicivorax</name>
    <name type="common">Nematode worm</name>
    <dbReference type="NCBI Taxonomy" id="13658"/>
    <lineage>
        <taxon>Eukaryota</taxon>
        <taxon>Metazoa</taxon>
        <taxon>Ecdysozoa</taxon>
        <taxon>Nematoda</taxon>
        <taxon>Enoplea</taxon>
        <taxon>Dorylaimia</taxon>
        <taxon>Mermithida</taxon>
        <taxon>Mermithoidea</taxon>
        <taxon>Mermithidae</taxon>
        <taxon>Romanomermis</taxon>
    </lineage>
</organism>
<name>A0A915J5U1_ROMCU</name>
<evidence type="ECO:0000313" key="2">
    <source>
        <dbReference type="Proteomes" id="UP000887565"/>
    </source>
</evidence>
<accession>A0A915J5U1</accession>
<reference evidence="3" key="1">
    <citation type="submission" date="2022-11" db="UniProtKB">
        <authorList>
            <consortium name="WormBaseParasite"/>
        </authorList>
    </citation>
    <scope>IDENTIFICATION</scope>
</reference>
<dbReference type="Proteomes" id="UP000887565">
    <property type="component" value="Unplaced"/>
</dbReference>